<reference evidence="3 4" key="1">
    <citation type="submission" date="2015-08" db="EMBL/GenBank/DDBJ databases">
        <title>Next Generation Sequencing and Analysis of the Genome of Puccinia sorghi L Schw, the Causal Agent of Maize Common Rust.</title>
        <authorList>
            <person name="Rochi L."/>
            <person name="Burguener G."/>
            <person name="Darino M."/>
            <person name="Turjanski A."/>
            <person name="Kreff E."/>
            <person name="Dieguez M.J."/>
            <person name="Sacco F."/>
        </authorList>
    </citation>
    <scope>NUCLEOTIDE SEQUENCE [LARGE SCALE GENOMIC DNA]</scope>
    <source>
        <strain evidence="3 4">RO10H11247</strain>
    </source>
</reference>
<keyword evidence="1" id="KW-0175">Coiled coil</keyword>
<organism evidence="3 4">
    <name type="scientific">Puccinia sorghi</name>
    <dbReference type="NCBI Taxonomy" id="27349"/>
    <lineage>
        <taxon>Eukaryota</taxon>
        <taxon>Fungi</taxon>
        <taxon>Dikarya</taxon>
        <taxon>Basidiomycota</taxon>
        <taxon>Pucciniomycotina</taxon>
        <taxon>Pucciniomycetes</taxon>
        <taxon>Pucciniales</taxon>
        <taxon>Pucciniaceae</taxon>
        <taxon>Puccinia</taxon>
    </lineage>
</organism>
<dbReference type="Proteomes" id="UP000037035">
    <property type="component" value="Unassembled WGS sequence"/>
</dbReference>
<keyword evidence="2" id="KW-1133">Transmembrane helix</keyword>
<dbReference type="AlphaFoldDB" id="A0A0L6UPL8"/>
<accession>A0A0L6UPL8</accession>
<dbReference type="VEuPathDB" id="FungiDB:VP01_454g4"/>
<evidence type="ECO:0000256" key="2">
    <source>
        <dbReference type="SAM" id="Phobius"/>
    </source>
</evidence>
<dbReference type="OrthoDB" id="3366659at2759"/>
<feature type="coiled-coil region" evidence="1">
    <location>
        <begin position="188"/>
        <end position="215"/>
    </location>
</feature>
<evidence type="ECO:0000313" key="3">
    <source>
        <dbReference type="EMBL" id="KNZ50197.1"/>
    </source>
</evidence>
<dbReference type="PANTHER" id="PTHR41390:SF1">
    <property type="entry name" value="NADH-UBIQUINONE OXIDOREDUCTASE 213 KDA SUBUNIT"/>
    <property type="match status" value="1"/>
</dbReference>
<keyword evidence="2" id="KW-0472">Membrane</keyword>
<dbReference type="EMBL" id="LAVV01009668">
    <property type="protein sequence ID" value="KNZ50197.1"/>
    <property type="molecule type" value="Genomic_DNA"/>
</dbReference>
<sequence>MAGMGARTLSELMSQPEFIKQESAKVVIGGITTGIGGMTIGSLLAVQKNLPAAVPGLTMCIKTSSFGTAFFAVRQFVVNPILQINRFPTTSPSSNRHFYGVLPTGISAAMVGSTVNGYLRGRQVMGRSGLTTGLVCCTLQVMYNEMGILKGAMMDGSPAESIKLEKPARAAWWEAWIPLSKMSDEEWKQRLSMQLAQNELQLATLTRQIDQLHNAISSNRQD</sequence>
<keyword evidence="4" id="KW-1185">Reference proteome</keyword>
<comment type="caution">
    <text evidence="3">The sequence shown here is derived from an EMBL/GenBank/DDBJ whole genome shotgun (WGS) entry which is preliminary data.</text>
</comment>
<dbReference type="PANTHER" id="PTHR41390">
    <property type="entry name" value="CHROMOSOME 7, WHOLE GENOME SHOTGUN SEQUENCE"/>
    <property type="match status" value="1"/>
</dbReference>
<gene>
    <name evidence="3" type="ORF">VP01_454g4</name>
</gene>
<proteinExistence type="predicted"/>
<name>A0A0L6UPL8_9BASI</name>
<evidence type="ECO:0000256" key="1">
    <source>
        <dbReference type="SAM" id="Coils"/>
    </source>
</evidence>
<feature type="transmembrane region" description="Helical" evidence="2">
    <location>
        <begin position="97"/>
        <end position="119"/>
    </location>
</feature>
<evidence type="ECO:0000313" key="4">
    <source>
        <dbReference type="Proteomes" id="UP000037035"/>
    </source>
</evidence>
<keyword evidence="2" id="KW-0812">Transmembrane</keyword>
<feature type="transmembrane region" description="Helical" evidence="2">
    <location>
        <begin position="26"/>
        <end position="46"/>
    </location>
</feature>
<dbReference type="STRING" id="27349.A0A0L6UPL8"/>
<protein>
    <submittedName>
        <fullName evidence="3">Uncharacterized protein</fullName>
    </submittedName>
</protein>